<organism evidence="2 3">
    <name type="scientific">Streptomyces flavochromogenes</name>
    <dbReference type="NCBI Taxonomy" id="68199"/>
    <lineage>
        <taxon>Bacteria</taxon>
        <taxon>Bacillati</taxon>
        <taxon>Actinomycetota</taxon>
        <taxon>Actinomycetes</taxon>
        <taxon>Kitasatosporales</taxon>
        <taxon>Streptomycetaceae</taxon>
        <taxon>Streptomyces</taxon>
    </lineage>
</organism>
<gene>
    <name evidence="2" type="ORF">ACFY8C_38425</name>
</gene>
<protein>
    <recommendedName>
        <fullName evidence="4">Secreted protein</fullName>
    </recommendedName>
</protein>
<evidence type="ECO:0000313" key="3">
    <source>
        <dbReference type="Proteomes" id="UP001602370"/>
    </source>
</evidence>
<evidence type="ECO:0000313" key="2">
    <source>
        <dbReference type="EMBL" id="MFF5924161.1"/>
    </source>
</evidence>
<name>A0ABW6Y335_9ACTN</name>
<evidence type="ECO:0008006" key="4">
    <source>
        <dbReference type="Google" id="ProtNLM"/>
    </source>
</evidence>
<feature type="region of interest" description="Disordered" evidence="1">
    <location>
        <begin position="37"/>
        <end position="61"/>
    </location>
</feature>
<comment type="caution">
    <text evidence="2">The sequence shown here is derived from an EMBL/GenBank/DDBJ whole genome shotgun (WGS) entry which is preliminary data.</text>
</comment>
<dbReference type="EMBL" id="JBIBDZ010000019">
    <property type="protein sequence ID" value="MFF5924161.1"/>
    <property type="molecule type" value="Genomic_DNA"/>
</dbReference>
<dbReference type="Proteomes" id="UP001602370">
    <property type="component" value="Unassembled WGS sequence"/>
</dbReference>
<accession>A0ABW6Y335</accession>
<dbReference type="RefSeq" id="WP_388311980.1">
    <property type="nucleotide sequence ID" value="NZ_JBIBDZ010000019.1"/>
</dbReference>
<proteinExistence type="predicted"/>
<reference evidence="2 3" key="1">
    <citation type="submission" date="2024-10" db="EMBL/GenBank/DDBJ databases">
        <title>The Natural Products Discovery Center: Release of the First 8490 Sequenced Strains for Exploring Actinobacteria Biosynthetic Diversity.</title>
        <authorList>
            <person name="Kalkreuter E."/>
            <person name="Kautsar S.A."/>
            <person name="Yang D."/>
            <person name="Bader C.D."/>
            <person name="Teijaro C.N."/>
            <person name="Fluegel L."/>
            <person name="Davis C.M."/>
            <person name="Simpson J.R."/>
            <person name="Lauterbach L."/>
            <person name="Steele A.D."/>
            <person name="Gui C."/>
            <person name="Meng S."/>
            <person name="Li G."/>
            <person name="Viehrig K."/>
            <person name="Ye F."/>
            <person name="Su P."/>
            <person name="Kiefer A.F."/>
            <person name="Nichols A."/>
            <person name="Cepeda A.J."/>
            <person name="Yan W."/>
            <person name="Fan B."/>
            <person name="Jiang Y."/>
            <person name="Adhikari A."/>
            <person name="Zheng C.-J."/>
            <person name="Schuster L."/>
            <person name="Cowan T.M."/>
            <person name="Smanski M.J."/>
            <person name="Chevrette M.G."/>
            <person name="De Carvalho L.P.S."/>
            <person name="Shen B."/>
        </authorList>
    </citation>
    <scope>NUCLEOTIDE SEQUENCE [LARGE SCALE GENOMIC DNA]</scope>
    <source>
        <strain evidence="2 3">NPDC012605</strain>
    </source>
</reference>
<keyword evidence="3" id="KW-1185">Reference proteome</keyword>
<sequence>MSAPSRTTLAVVLAAHGTQCGCEGACGKEHASQRCAAGTGQPVPLHAAPHRPRATETANAATPLSELRPWCGPCWTRALKRDRERAAEQRRVELDHAQLAIFDPSVLTAG</sequence>
<evidence type="ECO:0000256" key="1">
    <source>
        <dbReference type="SAM" id="MobiDB-lite"/>
    </source>
</evidence>